<protein>
    <recommendedName>
        <fullName evidence="4">Methyltransferase type 11 domain-containing protein</fullName>
    </recommendedName>
</protein>
<dbReference type="InterPro" id="IPR029063">
    <property type="entry name" value="SAM-dependent_MTases_sf"/>
</dbReference>
<name>A0A1G2BFS0_9BACT</name>
<reference evidence="2 3" key="1">
    <citation type="journal article" date="2016" name="Nat. Commun.">
        <title>Thousands of microbial genomes shed light on interconnected biogeochemical processes in an aquifer system.</title>
        <authorList>
            <person name="Anantharaman K."/>
            <person name="Brown C.T."/>
            <person name="Hug L.A."/>
            <person name="Sharon I."/>
            <person name="Castelle C.J."/>
            <person name="Probst A.J."/>
            <person name="Thomas B.C."/>
            <person name="Singh A."/>
            <person name="Wilkins M.J."/>
            <person name="Karaoz U."/>
            <person name="Brodie E.L."/>
            <person name="Williams K.H."/>
            <person name="Hubbard S.S."/>
            <person name="Banfield J.F."/>
        </authorList>
    </citation>
    <scope>NUCLEOTIDE SEQUENCE [LARGE SCALE GENOMIC DNA]</scope>
</reference>
<dbReference type="SUPFAM" id="SSF53335">
    <property type="entry name" value="S-adenosyl-L-methionine-dependent methyltransferases"/>
    <property type="match status" value="1"/>
</dbReference>
<dbReference type="AlphaFoldDB" id="A0A1G2BFS0"/>
<gene>
    <name evidence="2" type="ORF">A2319_01860</name>
</gene>
<dbReference type="Proteomes" id="UP000176420">
    <property type="component" value="Unassembled WGS sequence"/>
</dbReference>
<evidence type="ECO:0000313" key="3">
    <source>
        <dbReference type="Proteomes" id="UP000176420"/>
    </source>
</evidence>
<sequence length="173" mass="19404">MKRHRILEVGPGITPMHHRSKGERDLQLGEDEEYTGLDQPHAVDRMSEHEVWKKANEQYGDRAHLIQGDRADMSGIADESIDELVALGTHAREGKVVSEFRRVLAPGGLLRLGVPTNGLPELMSTWGVRLQRLGFTELSDQQQEYNYSSRPDIPEATISYIVVTFQKGGKAVE</sequence>
<organism evidence="2 3">
    <name type="scientific">Candidatus Kerfeldbacteria bacterium RIFOXYB2_FULL_38_14</name>
    <dbReference type="NCBI Taxonomy" id="1798547"/>
    <lineage>
        <taxon>Bacteria</taxon>
        <taxon>Candidatus Kerfeldiibacteriota</taxon>
    </lineage>
</organism>
<dbReference type="CDD" id="cd02440">
    <property type="entry name" value="AdoMet_MTases"/>
    <property type="match status" value="1"/>
</dbReference>
<accession>A0A1G2BFS0</accession>
<comment type="caution">
    <text evidence="2">The sequence shown here is derived from an EMBL/GenBank/DDBJ whole genome shotgun (WGS) entry which is preliminary data.</text>
</comment>
<evidence type="ECO:0000256" key="1">
    <source>
        <dbReference type="SAM" id="MobiDB-lite"/>
    </source>
</evidence>
<dbReference type="Gene3D" id="3.40.50.150">
    <property type="entry name" value="Vaccinia Virus protein VP39"/>
    <property type="match status" value="1"/>
</dbReference>
<feature type="region of interest" description="Disordered" evidence="1">
    <location>
        <begin position="1"/>
        <end position="24"/>
    </location>
</feature>
<dbReference type="EMBL" id="MHKI01000013">
    <property type="protein sequence ID" value="OGY87047.1"/>
    <property type="molecule type" value="Genomic_DNA"/>
</dbReference>
<evidence type="ECO:0000313" key="2">
    <source>
        <dbReference type="EMBL" id="OGY87047.1"/>
    </source>
</evidence>
<proteinExistence type="predicted"/>
<evidence type="ECO:0008006" key="4">
    <source>
        <dbReference type="Google" id="ProtNLM"/>
    </source>
</evidence>